<name>A0A086A4I9_9FLAO</name>
<feature type="signal peptide" evidence="2">
    <location>
        <begin position="1"/>
        <end position="18"/>
    </location>
</feature>
<evidence type="ECO:0000256" key="2">
    <source>
        <dbReference type="SAM" id="SignalP"/>
    </source>
</evidence>
<evidence type="ECO:0000313" key="4">
    <source>
        <dbReference type="Proteomes" id="UP000028705"/>
    </source>
</evidence>
<feature type="compositionally biased region" description="Low complexity" evidence="1">
    <location>
        <begin position="255"/>
        <end position="281"/>
    </location>
</feature>
<dbReference type="OrthoDB" id="1263977at2"/>
<protein>
    <recommendedName>
        <fullName evidence="5">DUF3300 domain-containing protein</fullName>
    </recommendedName>
</protein>
<evidence type="ECO:0000313" key="3">
    <source>
        <dbReference type="EMBL" id="KFF11603.1"/>
    </source>
</evidence>
<dbReference type="AlphaFoldDB" id="A0A086A4I9"/>
<feature type="compositionally biased region" description="Polar residues" evidence="1">
    <location>
        <begin position="297"/>
        <end position="312"/>
    </location>
</feature>
<reference evidence="3 4" key="1">
    <citation type="submission" date="2014-07" db="EMBL/GenBank/DDBJ databases">
        <title>Genome of Chryseobacterium soli DSM 19298.</title>
        <authorList>
            <person name="Stropko S.J."/>
            <person name="Pipes S.E."/>
            <person name="Newman J."/>
        </authorList>
    </citation>
    <scope>NUCLEOTIDE SEQUENCE [LARGE SCALE GENOMIC DNA]</scope>
    <source>
        <strain evidence="3 4">DSM 19298</strain>
    </source>
</reference>
<dbReference type="EMBL" id="JPRH01000006">
    <property type="protein sequence ID" value="KFF11603.1"/>
    <property type="molecule type" value="Genomic_DNA"/>
</dbReference>
<keyword evidence="2" id="KW-0732">Signal</keyword>
<dbReference type="STRING" id="445961.IW15_15460"/>
<dbReference type="eggNOG" id="ENOG5033J36">
    <property type="taxonomic scope" value="Bacteria"/>
</dbReference>
<gene>
    <name evidence="3" type="ORF">IW15_15460</name>
</gene>
<feature type="compositionally biased region" description="Polar residues" evidence="1">
    <location>
        <begin position="355"/>
        <end position="364"/>
    </location>
</feature>
<dbReference type="Proteomes" id="UP000028705">
    <property type="component" value="Unassembled WGS sequence"/>
</dbReference>
<evidence type="ECO:0008006" key="5">
    <source>
        <dbReference type="Google" id="ProtNLM"/>
    </source>
</evidence>
<sequence length="377" mass="43669">MKKILLGFALSLATLSFAQQYPNNPNNNGWGDNGNNNNGYNGDNSGYNGNNNGYNGSNDGYNGSNDGYYSDQDDQNYFPNDYYYNYPQDYYPQDYYQSYYNDYRNSILNINWNVFFTQNRLNRWQIDQVLRLNNLYVSFSNWNSFYRYNPDRWYYDRFYALQRILGPRVFVTFQNNYYHGYSPIRYFQNYRTTYYAPRFSVMPRYRNVNINVYRVDRAKFRGMNNPTLNIVRRSSREDNGFRGSVRDNNGGGFRGNNNNNNSGIRTQGNNGVRNNGNNGNNGNSGGFRGNNNMNSGTRTENNGGFRSGNSSDGTRVGVRTGGGFRSQETRRESIPVRQENNGGGFRQQRSEHSAPRQQHNNSGENRGGGFRQRLARN</sequence>
<feature type="chain" id="PRO_5001802308" description="DUF3300 domain-containing protein" evidence="2">
    <location>
        <begin position="19"/>
        <end position="377"/>
    </location>
</feature>
<proteinExistence type="predicted"/>
<feature type="region of interest" description="Disordered" evidence="1">
    <location>
        <begin position="26"/>
        <end position="68"/>
    </location>
</feature>
<comment type="caution">
    <text evidence="3">The sequence shown here is derived from an EMBL/GenBank/DDBJ whole genome shotgun (WGS) entry which is preliminary data.</text>
</comment>
<feature type="region of interest" description="Disordered" evidence="1">
    <location>
        <begin position="232"/>
        <end position="377"/>
    </location>
</feature>
<keyword evidence="4" id="KW-1185">Reference proteome</keyword>
<evidence type="ECO:0000256" key="1">
    <source>
        <dbReference type="SAM" id="MobiDB-lite"/>
    </source>
</evidence>
<organism evidence="3 4">
    <name type="scientific">Chryseobacterium soli</name>
    <dbReference type="NCBI Taxonomy" id="445961"/>
    <lineage>
        <taxon>Bacteria</taxon>
        <taxon>Pseudomonadati</taxon>
        <taxon>Bacteroidota</taxon>
        <taxon>Flavobacteriia</taxon>
        <taxon>Flavobacteriales</taxon>
        <taxon>Weeksellaceae</taxon>
        <taxon>Chryseobacterium group</taxon>
        <taxon>Chryseobacterium</taxon>
    </lineage>
</organism>
<accession>A0A086A4I9</accession>
<dbReference type="RefSeq" id="WP_034712838.1">
    <property type="nucleotide sequence ID" value="NZ_JPRH01000006.1"/>
</dbReference>